<keyword evidence="3" id="KW-0067">ATP-binding</keyword>
<name>A0AAD5T9C1_9FUNG</name>
<keyword evidence="2" id="KW-0547">Nucleotide-binding</keyword>
<evidence type="ECO:0000256" key="1">
    <source>
        <dbReference type="ARBA" id="ARBA00010322"/>
    </source>
</evidence>
<sequence length="452" mass="50224">MNNLLSRYLTLNLRPDANQLRALESLDNLSALWKRQSLKTVRKTSKYLAGSVGSGKTLVMDLFYKDISSAIPGITRRVHFLEFIADVHRQLHTIRSESPTVDPFEILSSSILKNSPVLCLDEFQLVDIGDSMIIRRLFTNLFNAKESFLPIEYSGVKEAILPPPFTLITTSNKPINDLYAKGLNRDLVNPLLKLLERNCETIYLNSSKDYRRLNEQIESLKSFYHPVTKESPSIYETQEVASVAFHTRFVSECESADFKPHSHIFKLGNTTRSLQLKLQVPNLCAMIDFEVLCGHTGKLGASDYSRLCAEFPVIFISGPIRRLDLESVDSRGVKDVDLGRRFINFVDVAYDSGVRIVVEAQAGIEEVLSGLKEDEVNQIKSGSTSTTVVKEGGSSSSGAATYIGIMEWSATGLQDASLDKIGGVGISETGFSVKRAISRLMEMGTVSFTKNK</sequence>
<accession>A0AAD5T9C1</accession>
<dbReference type="GO" id="GO:0005739">
    <property type="term" value="C:mitochondrion"/>
    <property type="evidence" value="ECO:0007669"/>
    <property type="project" value="TreeGrafter"/>
</dbReference>
<proteinExistence type="inferred from homology"/>
<dbReference type="GO" id="GO:0005524">
    <property type="term" value="F:ATP binding"/>
    <property type="evidence" value="ECO:0007669"/>
    <property type="project" value="UniProtKB-KW"/>
</dbReference>
<dbReference type="InterPro" id="IPR027417">
    <property type="entry name" value="P-loop_NTPase"/>
</dbReference>
<dbReference type="GO" id="GO:0016887">
    <property type="term" value="F:ATP hydrolysis activity"/>
    <property type="evidence" value="ECO:0007669"/>
    <property type="project" value="InterPro"/>
</dbReference>
<comment type="caution">
    <text evidence="4">The sequence shown here is derived from an EMBL/GenBank/DDBJ whole genome shotgun (WGS) entry which is preliminary data.</text>
</comment>
<dbReference type="Gene3D" id="3.40.50.300">
    <property type="entry name" value="P-loop containing nucleotide triphosphate hydrolases"/>
    <property type="match status" value="1"/>
</dbReference>
<comment type="similarity">
    <text evidence="1">Belongs to the AFG1 ATPase family.</text>
</comment>
<dbReference type="AlphaFoldDB" id="A0AAD5T9C1"/>
<dbReference type="SUPFAM" id="SSF52540">
    <property type="entry name" value="P-loop containing nucleoside triphosphate hydrolases"/>
    <property type="match status" value="1"/>
</dbReference>
<protein>
    <submittedName>
        <fullName evidence="4">Lactation elevated protein 1</fullName>
    </submittedName>
</protein>
<evidence type="ECO:0000256" key="2">
    <source>
        <dbReference type="ARBA" id="ARBA00022741"/>
    </source>
</evidence>
<dbReference type="NCBIfam" id="NF040713">
    <property type="entry name" value="ZapE"/>
    <property type="match status" value="1"/>
</dbReference>
<dbReference type="EMBL" id="JADGJH010000124">
    <property type="protein sequence ID" value="KAJ3136989.1"/>
    <property type="molecule type" value="Genomic_DNA"/>
</dbReference>
<keyword evidence="5" id="KW-1185">Reference proteome</keyword>
<dbReference type="Proteomes" id="UP001211907">
    <property type="component" value="Unassembled WGS sequence"/>
</dbReference>
<dbReference type="PANTHER" id="PTHR12169">
    <property type="entry name" value="ATPASE N2B"/>
    <property type="match status" value="1"/>
</dbReference>
<reference evidence="4" key="1">
    <citation type="submission" date="2020-05" db="EMBL/GenBank/DDBJ databases">
        <title>Phylogenomic resolution of chytrid fungi.</title>
        <authorList>
            <person name="Stajich J.E."/>
            <person name="Amses K."/>
            <person name="Simmons R."/>
            <person name="Seto K."/>
            <person name="Myers J."/>
            <person name="Bonds A."/>
            <person name="Quandt C.A."/>
            <person name="Barry K."/>
            <person name="Liu P."/>
            <person name="Grigoriev I."/>
            <person name="Longcore J.E."/>
            <person name="James T.Y."/>
        </authorList>
    </citation>
    <scope>NUCLEOTIDE SEQUENCE</scope>
    <source>
        <strain evidence="4">JEL0513</strain>
    </source>
</reference>
<evidence type="ECO:0000256" key="3">
    <source>
        <dbReference type="ARBA" id="ARBA00022840"/>
    </source>
</evidence>
<gene>
    <name evidence="4" type="primary">LACE1</name>
    <name evidence="4" type="ORF">HK100_001116</name>
</gene>
<dbReference type="PANTHER" id="PTHR12169:SF6">
    <property type="entry name" value="AFG1-LIKE ATPASE"/>
    <property type="match status" value="1"/>
</dbReference>
<dbReference type="Pfam" id="PF03969">
    <property type="entry name" value="AFG1_ATPase"/>
    <property type="match status" value="2"/>
</dbReference>
<dbReference type="InterPro" id="IPR005654">
    <property type="entry name" value="ATPase_AFG1-like"/>
</dbReference>
<organism evidence="4 5">
    <name type="scientific">Physocladia obscura</name>
    <dbReference type="NCBI Taxonomy" id="109957"/>
    <lineage>
        <taxon>Eukaryota</taxon>
        <taxon>Fungi</taxon>
        <taxon>Fungi incertae sedis</taxon>
        <taxon>Chytridiomycota</taxon>
        <taxon>Chytridiomycota incertae sedis</taxon>
        <taxon>Chytridiomycetes</taxon>
        <taxon>Chytridiales</taxon>
        <taxon>Chytriomycetaceae</taxon>
        <taxon>Physocladia</taxon>
    </lineage>
</organism>
<evidence type="ECO:0000313" key="4">
    <source>
        <dbReference type="EMBL" id="KAJ3136989.1"/>
    </source>
</evidence>
<evidence type="ECO:0000313" key="5">
    <source>
        <dbReference type="Proteomes" id="UP001211907"/>
    </source>
</evidence>